<dbReference type="EMBL" id="AP023343">
    <property type="protein sequence ID" value="BCI86238.1"/>
    <property type="molecule type" value="Genomic_DNA"/>
</dbReference>
<keyword evidence="2" id="KW-0479">Metal-binding</keyword>
<dbReference type="GO" id="GO:0008270">
    <property type="term" value="F:zinc ion binding"/>
    <property type="evidence" value="ECO:0007669"/>
    <property type="project" value="InterPro"/>
</dbReference>
<protein>
    <recommendedName>
        <fullName evidence="4">Cobalamin-independent methionine synthase MetE C-terminal/archaeal domain-containing protein</fullName>
    </recommendedName>
</protein>
<dbReference type="AlphaFoldDB" id="A0A7G1ICP0"/>
<dbReference type="PANTHER" id="PTHR30519">
    <property type="entry name" value="5-METHYLTETRAHYDROPTEROYLTRIGLUTAMATE--HOMOCYSTEINE METHYLTRANSFERASE"/>
    <property type="match status" value="1"/>
</dbReference>
<dbReference type="GO" id="GO:0009086">
    <property type="term" value="P:methionine biosynthetic process"/>
    <property type="evidence" value="ECO:0007669"/>
    <property type="project" value="InterPro"/>
</dbReference>
<dbReference type="InterPro" id="IPR038071">
    <property type="entry name" value="UROD/MetE-like_sf"/>
</dbReference>
<keyword evidence="3" id="KW-0862">Zinc</keyword>
<dbReference type="Gene3D" id="3.20.20.210">
    <property type="match status" value="1"/>
</dbReference>
<proteinExistence type="predicted"/>
<dbReference type="Proteomes" id="UP000516380">
    <property type="component" value="Chromosome"/>
</dbReference>
<dbReference type="SUPFAM" id="SSF51726">
    <property type="entry name" value="UROD/MetE-like"/>
    <property type="match status" value="1"/>
</dbReference>
<sequence>MKTEIADVISLQEQLGLDVLVHGEPERNDMVQYFAEQLQGSSPPRTAGCSPTAAAACARRSSTATWRDRTR</sequence>
<reference evidence="5 6" key="1">
    <citation type="submission" date="2020-07" db="EMBL/GenBank/DDBJ databases">
        <title>Mycobacterium kansasii (former subtype) with zoonotic potential isolated from diseased indoor pet cat, Japan.</title>
        <authorList>
            <person name="Fukano H."/>
            <person name="Terazono T."/>
            <person name="Hoshino Y."/>
        </authorList>
    </citation>
    <scope>NUCLEOTIDE SEQUENCE [LARGE SCALE GENOMIC DNA]</scope>
    <source>
        <strain evidence="5 6">Kuro-I</strain>
    </source>
</reference>
<dbReference type="InterPro" id="IPR002629">
    <property type="entry name" value="Met_Synth_C/arc"/>
</dbReference>
<dbReference type="Pfam" id="PF01717">
    <property type="entry name" value="Meth_synt_2"/>
    <property type="match status" value="1"/>
</dbReference>
<accession>A0A7G1ICP0</accession>
<evidence type="ECO:0000256" key="2">
    <source>
        <dbReference type="ARBA" id="ARBA00022723"/>
    </source>
</evidence>
<evidence type="ECO:0000313" key="5">
    <source>
        <dbReference type="EMBL" id="BCI86238.1"/>
    </source>
</evidence>
<comment type="cofactor">
    <cofactor evidence="1">
        <name>Zn(2+)</name>
        <dbReference type="ChEBI" id="CHEBI:29105"/>
    </cofactor>
</comment>
<dbReference type="GO" id="GO:0003871">
    <property type="term" value="F:5-methyltetrahydropteroyltriglutamate-homocysteine S-methyltransferase activity"/>
    <property type="evidence" value="ECO:0007669"/>
    <property type="project" value="InterPro"/>
</dbReference>
<evidence type="ECO:0000256" key="1">
    <source>
        <dbReference type="ARBA" id="ARBA00001947"/>
    </source>
</evidence>
<name>A0A7G1ICP0_MYCKA</name>
<evidence type="ECO:0000259" key="4">
    <source>
        <dbReference type="Pfam" id="PF01717"/>
    </source>
</evidence>
<gene>
    <name evidence="5" type="ORF">NIIDMKKI_14440</name>
</gene>
<keyword evidence="6" id="KW-1185">Reference proteome</keyword>
<organism evidence="5 6">
    <name type="scientific">Mycobacterium kansasii</name>
    <dbReference type="NCBI Taxonomy" id="1768"/>
    <lineage>
        <taxon>Bacteria</taxon>
        <taxon>Bacillati</taxon>
        <taxon>Actinomycetota</taxon>
        <taxon>Actinomycetes</taxon>
        <taxon>Mycobacteriales</taxon>
        <taxon>Mycobacteriaceae</taxon>
        <taxon>Mycobacterium</taxon>
    </lineage>
</organism>
<feature type="domain" description="Cobalamin-independent methionine synthase MetE C-terminal/archaeal" evidence="4">
    <location>
        <begin position="1"/>
        <end position="41"/>
    </location>
</feature>
<evidence type="ECO:0000313" key="6">
    <source>
        <dbReference type="Proteomes" id="UP000516380"/>
    </source>
</evidence>
<evidence type="ECO:0000256" key="3">
    <source>
        <dbReference type="ARBA" id="ARBA00022833"/>
    </source>
</evidence>